<feature type="signal peptide" evidence="1">
    <location>
        <begin position="1"/>
        <end position="34"/>
    </location>
</feature>
<evidence type="ECO:0000313" key="3">
    <source>
        <dbReference type="RefSeq" id="XP_016942694.3"/>
    </source>
</evidence>
<dbReference type="Pfam" id="PF04527">
    <property type="entry name" value="Retinin_C"/>
    <property type="match status" value="1"/>
</dbReference>
<evidence type="ECO:0000313" key="2">
    <source>
        <dbReference type="Proteomes" id="UP001652628"/>
    </source>
</evidence>
<accession>A0AB39ZTB6</accession>
<keyword evidence="2" id="KW-1185">Reference proteome</keyword>
<feature type="chain" id="PRO_5045271769" evidence="1">
    <location>
        <begin position="35"/>
        <end position="129"/>
    </location>
</feature>
<protein>
    <submittedName>
        <fullName evidence="3">Uncharacterized protein</fullName>
    </submittedName>
</protein>
<sequence>MTSSTAKHCCRVHPTKMFKVVFLLCGLLAALIQARPSYLPSYEHVEYAPSVVGYESYALPAAVSHQSSTVVHEKRPYWRPIVDHTPLLKAAYAPATSISYAPLGYAGSSAGWYEPGVWGGASYPSIYLK</sequence>
<dbReference type="GeneID" id="108007322"/>
<dbReference type="InterPro" id="IPR007614">
    <property type="entry name" value="Retinin_C"/>
</dbReference>
<dbReference type="PANTHER" id="PTHR34931">
    <property type="entry name" value="FI02976P-RELATED"/>
    <property type="match status" value="1"/>
</dbReference>
<proteinExistence type="predicted"/>
<name>A0AB39ZTB6_DROSZ</name>
<reference evidence="3" key="1">
    <citation type="submission" date="2025-08" db="UniProtKB">
        <authorList>
            <consortium name="RefSeq"/>
        </authorList>
    </citation>
    <scope>IDENTIFICATION</scope>
</reference>
<organism evidence="2 3">
    <name type="scientific">Drosophila suzukii</name>
    <name type="common">Spotted-wing drosophila fruit fly</name>
    <dbReference type="NCBI Taxonomy" id="28584"/>
    <lineage>
        <taxon>Eukaryota</taxon>
        <taxon>Metazoa</taxon>
        <taxon>Ecdysozoa</taxon>
        <taxon>Arthropoda</taxon>
        <taxon>Hexapoda</taxon>
        <taxon>Insecta</taxon>
        <taxon>Pterygota</taxon>
        <taxon>Neoptera</taxon>
        <taxon>Endopterygota</taxon>
        <taxon>Diptera</taxon>
        <taxon>Brachycera</taxon>
        <taxon>Muscomorpha</taxon>
        <taxon>Ephydroidea</taxon>
        <taxon>Drosophilidae</taxon>
        <taxon>Drosophila</taxon>
        <taxon>Sophophora</taxon>
    </lineage>
</organism>
<dbReference type="AlphaFoldDB" id="A0AB39ZTB6"/>
<dbReference type="Proteomes" id="UP001652628">
    <property type="component" value="Chromosome 3"/>
</dbReference>
<dbReference type="PANTHER" id="PTHR34931:SF4">
    <property type="entry name" value="GEO13385P1-RELATED"/>
    <property type="match status" value="1"/>
</dbReference>
<keyword evidence="1" id="KW-0732">Signal</keyword>
<dbReference type="RefSeq" id="XP_016942694.3">
    <property type="nucleotide sequence ID" value="XM_017087205.4"/>
</dbReference>
<gene>
    <name evidence="3" type="primary">LOC108007322</name>
</gene>
<evidence type="ECO:0000256" key="1">
    <source>
        <dbReference type="SAM" id="SignalP"/>
    </source>
</evidence>